<name>A0ABS5LA17_9BACI</name>
<dbReference type="Gene3D" id="3.40.710.10">
    <property type="entry name" value="DD-peptidase/beta-lactamase superfamily"/>
    <property type="match status" value="1"/>
</dbReference>
<gene>
    <name evidence="2" type="ORF">J9317_02120</name>
</gene>
<evidence type="ECO:0000313" key="3">
    <source>
        <dbReference type="Proteomes" id="UP000682403"/>
    </source>
</evidence>
<dbReference type="InterPro" id="IPR012338">
    <property type="entry name" value="Beta-lactam/transpept-like"/>
</dbReference>
<dbReference type="InterPro" id="IPR050789">
    <property type="entry name" value="Diverse_Enzym_Activities"/>
</dbReference>
<dbReference type="EMBL" id="JAGVRK010000001">
    <property type="protein sequence ID" value="MBS2967569.1"/>
    <property type="molecule type" value="Genomic_DNA"/>
</dbReference>
<keyword evidence="2" id="KW-0378">Hydrolase</keyword>
<sequence>MNSMEKHNLKVYDETGATALSCLILQDGKTAYEFYTGTHNREYGAQKVQKDSRFNIASIRKSYIGFALACMIAEGKIRGLDQDLCTYFPAIPVIEGTTIRHVLTHTHGLAEKDGKWIRMFPPGEDWFYNNAGVNLLISIIQNVSGKTMAQILDEQVFQKAGFAESGWEKSEENLVLNFLSDPSRQLDDSGEDSNLYCSTRDLAKWGELFLTRGKSAEILTPDAFKEMTSVQFTGLAQLPKQGYFWWVKEEDFPKNEIGPKVPKGSYQLLGITGCICLVMPEYQAVAVRMLNQTGQNREFNYLDDVRTFGDMAAGMVGAK</sequence>
<evidence type="ECO:0000259" key="1">
    <source>
        <dbReference type="Pfam" id="PF00144"/>
    </source>
</evidence>
<proteinExistence type="predicted"/>
<keyword evidence="3" id="KW-1185">Reference proteome</keyword>
<protein>
    <submittedName>
        <fullName evidence="2">Serine hydrolase</fullName>
    </submittedName>
</protein>
<dbReference type="PANTHER" id="PTHR43283:SF7">
    <property type="entry name" value="BETA-LACTAMASE-RELATED DOMAIN-CONTAINING PROTEIN"/>
    <property type="match status" value="1"/>
</dbReference>
<dbReference type="SUPFAM" id="SSF56601">
    <property type="entry name" value="beta-lactamase/transpeptidase-like"/>
    <property type="match status" value="1"/>
</dbReference>
<dbReference type="Pfam" id="PF00144">
    <property type="entry name" value="Beta-lactamase"/>
    <property type="match status" value="1"/>
</dbReference>
<organism evidence="2 3">
    <name type="scientific">Metabacillus flavus</name>
    <dbReference type="NCBI Taxonomy" id="2823519"/>
    <lineage>
        <taxon>Bacteria</taxon>
        <taxon>Bacillati</taxon>
        <taxon>Bacillota</taxon>
        <taxon>Bacilli</taxon>
        <taxon>Bacillales</taxon>
        <taxon>Bacillaceae</taxon>
        <taxon>Metabacillus</taxon>
    </lineage>
</organism>
<dbReference type="GO" id="GO:0016787">
    <property type="term" value="F:hydrolase activity"/>
    <property type="evidence" value="ECO:0007669"/>
    <property type="project" value="UniProtKB-KW"/>
</dbReference>
<reference evidence="2 3" key="1">
    <citation type="submission" date="2021-04" db="EMBL/GenBank/DDBJ databases">
        <title>Metabacillus sp. strain KIGAM252 whole genome sequence.</title>
        <authorList>
            <person name="Seo M.-J."/>
            <person name="Cho E.-S."/>
            <person name="Hwang C.Y."/>
            <person name="Yoon D.J."/>
        </authorList>
    </citation>
    <scope>NUCLEOTIDE SEQUENCE [LARGE SCALE GENOMIC DNA]</scope>
    <source>
        <strain evidence="2 3">KIGAM252</strain>
    </source>
</reference>
<dbReference type="InterPro" id="IPR001466">
    <property type="entry name" value="Beta-lactam-related"/>
</dbReference>
<dbReference type="PANTHER" id="PTHR43283">
    <property type="entry name" value="BETA-LACTAMASE-RELATED"/>
    <property type="match status" value="1"/>
</dbReference>
<accession>A0ABS5LA17</accession>
<dbReference type="Proteomes" id="UP000682403">
    <property type="component" value="Unassembled WGS sequence"/>
</dbReference>
<feature type="domain" description="Beta-lactamase-related" evidence="1">
    <location>
        <begin position="16"/>
        <end position="304"/>
    </location>
</feature>
<evidence type="ECO:0000313" key="2">
    <source>
        <dbReference type="EMBL" id="MBS2967569.1"/>
    </source>
</evidence>
<comment type="caution">
    <text evidence="2">The sequence shown here is derived from an EMBL/GenBank/DDBJ whole genome shotgun (WGS) entry which is preliminary data.</text>
</comment>